<sequence length="208" mass="24226">MEQVVAWDCLIKWGIEQTPGLGSENSDRTKWPNVMSPADFFDKVQPYKKIIPDHIYEKIGFHTSLRTTTLQSRRGKYESNIIKPKLINIITNWIDSKDFHTMNDSTYNFKLIYRDRRDGINNESFKDKCNGQVASLVLIKVQQSDKILVDIVLLRLLKNVHKDNGFNFGQDSLSMNHQCLKVNNRKGNYEKNLNTDTVYTIKKLRLLS</sequence>
<dbReference type="EMBL" id="QKYT01001283">
    <property type="protein sequence ID" value="RIA79462.1"/>
    <property type="molecule type" value="Genomic_DNA"/>
</dbReference>
<evidence type="ECO:0008006" key="3">
    <source>
        <dbReference type="Google" id="ProtNLM"/>
    </source>
</evidence>
<dbReference type="AlphaFoldDB" id="A0A397S1T4"/>
<name>A0A397S1T4_9GLOM</name>
<evidence type="ECO:0000313" key="1">
    <source>
        <dbReference type="EMBL" id="RIA79462.1"/>
    </source>
</evidence>
<dbReference type="OrthoDB" id="10537487at2759"/>
<protein>
    <recommendedName>
        <fullName evidence="3">TLDc domain-containing protein</fullName>
    </recommendedName>
</protein>
<keyword evidence="2" id="KW-1185">Reference proteome</keyword>
<gene>
    <name evidence="1" type="ORF">C1645_840616</name>
</gene>
<comment type="caution">
    <text evidence="1">The sequence shown here is derived from an EMBL/GenBank/DDBJ whole genome shotgun (WGS) entry which is preliminary data.</text>
</comment>
<accession>A0A397S1T4</accession>
<organism evidence="1 2">
    <name type="scientific">Glomus cerebriforme</name>
    <dbReference type="NCBI Taxonomy" id="658196"/>
    <lineage>
        <taxon>Eukaryota</taxon>
        <taxon>Fungi</taxon>
        <taxon>Fungi incertae sedis</taxon>
        <taxon>Mucoromycota</taxon>
        <taxon>Glomeromycotina</taxon>
        <taxon>Glomeromycetes</taxon>
        <taxon>Glomerales</taxon>
        <taxon>Glomeraceae</taxon>
        <taxon>Glomus</taxon>
    </lineage>
</organism>
<evidence type="ECO:0000313" key="2">
    <source>
        <dbReference type="Proteomes" id="UP000265703"/>
    </source>
</evidence>
<dbReference type="Proteomes" id="UP000265703">
    <property type="component" value="Unassembled WGS sequence"/>
</dbReference>
<reference evidence="1 2" key="1">
    <citation type="submission" date="2018-06" db="EMBL/GenBank/DDBJ databases">
        <title>Comparative genomics reveals the genomic features of Rhizophagus irregularis, R. cerebriforme, R. diaphanum and Gigaspora rosea, and their symbiotic lifestyle signature.</title>
        <authorList>
            <person name="Morin E."/>
            <person name="San Clemente H."/>
            <person name="Chen E.C.H."/>
            <person name="De La Providencia I."/>
            <person name="Hainaut M."/>
            <person name="Kuo A."/>
            <person name="Kohler A."/>
            <person name="Murat C."/>
            <person name="Tang N."/>
            <person name="Roy S."/>
            <person name="Loubradou J."/>
            <person name="Henrissat B."/>
            <person name="Grigoriev I.V."/>
            <person name="Corradi N."/>
            <person name="Roux C."/>
            <person name="Martin F.M."/>
        </authorList>
    </citation>
    <scope>NUCLEOTIDE SEQUENCE [LARGE SCALE GENOMIC DNA]</scope>
    <source>
        <strain evidence="1 2">DAOM 227022</strain>
    </source>
</reference>
<proteinExistence type="predicted"/>